<evidence type="ECO:0000313" key="1">
    <source>
        <dbReference type="EMBL" id="STW79606.1"/>
    </source>
</evidence>
<dbReference type="EMBL" id="UGMS01000004">
    <property type="protein sequence ID" value="STW79606.1"/>
    <property type="molecule type" value="Genomic_DNA"/>
</dbReference>
<dbReference type="Proteomes" id="UP000254863">
    <property type="component" value="Unassembled WGS sequence"/>
</dbReference>
<accession>A0A7H4PMI3</accession>
<evidence type="ECO:0000313" key="2">
    <source>
        <dbReference type="Proteomes" id="UP000254863"/>
    </source>
</evidence>
<reference evidence="1 2" key="1">
    <citation type="submission" date="2018-06" db="EMBL/GenBank/DDBJ databases">
        <authorList>
            <consortium name="Pathogen Informatics"/>
            <person name="Doyle S."/>
        </authorList>
    </citation>
    <scope>NUCLEOTIDE SEQUENCE [LARGE SCALE GENOMIC DNA]</scope>
    <source>
        <strain evidence="1 2">NCTC11685</strain>
    </source>
</reference>
<organism evidence="1 2">
    <name type="scientific">Klebsiella michiganensis</name>
    <dbReference type="NCBI Taxonomy" id="1134687"/>
    <lineage>
        <taxon>Bacteria</taxon>
        <taxon>Pseudomonadati</taxon>
        <taxon>Pseudomonadota</taxon>
        <taxon>Gammaproteobacteria</taxon>
        <taxon>Enterobacterales</taxon>
        <taxon>Enterobacteriaceae</taxon>
        <taxon>Klebsiella/Raoultella group</taxon>
        <taxon>Klebsiella</taxon>
    </lineage>
</organism>
<dbReference type="InterPro" id="IPR013783">
    <property type="entry name" value="Ig-like_fold"/>
</dbReference>
<gene>
    <name evidence="1" type="ORF">NCTC11685_06937</name>
</gene>
<proteinExistence type="predicted"/>
<name>A0A7H4PMI3_9ENTR</name>
<comment type="caution">
    <text evidence="1">The sequence shown here is derived from an EMBL/GenBank/DDBJ whole genome shotgun (WGS) entry which is preliminary data.</text>
</comment>
<protein>
    <submittedName>
        <fullName evidence="1">Endo-b1,4-mannanase 5C</fullName>
    </submittedName>
</protein>
<dbReference type="Gene3D" id="2.60.40.10">
    <property type="entry name" value="Immunoglobulins"/>
    <property type="match status" value="1"/>
</dbReference>
<dbReference type="AlphaFoldDB" id="A0A7H4PMI3"/>
<sequence length="179" mass="19795">MTIAVCGWGIRTITRVIAKNESGSSSPSNVISVKHTQANQAPVVALAETLTTSQDQGVQLSASWRDDALPDRNVTVSWSNGGSAQAHFCATDKAETRAWFSAPGEYALTFSADDGLLKSSKTVKVTVTEAVGKSPRRLLPFWRRGIERDRWQDCGGEKRKRRAGDWRRRLPRAVRQRRG</sequence>